<feature type="repeat" description="ANK" evidence="3">
    <location>
        <begin position="68"/>
        <end position="91"/>
    </location>
</feature>
<dbReference type="PROSITE" id="PS50297">
    <property type="entry name" value="ANK_REP_REGION"/>
    <property type="match status" value="1"/>
</dbReference>
<organism evidence="4 5">
    <name type="scientific">Miscanthus lutarioriparius</name>
    <dbReference type="NCBI Taxonomy" id="422564"/>
    <lineage>
        <taxon>Eukaryota</taxon>
        <taxon>Viridiplantae</taxon>
        <taxon>Streptophyta</taxon>
        <taxon>Embryophyta</taxon>
        <taxon>Tracheophyta</taxon>
        <taxon>Spermatophyta</taxon>
        <taxon>Magnoliopsida</taxon>
        <taxon>Liliopsida</taxon>
        <taxon>Poales</taxon>
        <taxon>Poaceae</taxon>
        <taxon>PACMAD clade</taxon>
        <taxon>Panicoideae</taxon>
        <taxon>Andropogonodae</taxon>
        <taxon>Andropogoneae</taxon>
        <taxon>Saccharinae</taxon>
        <taxon>Miscanthus</taxon>
    </lineage>
</organism>
<dbReference type="OrthoDB" id="772680at2759"/>
<dbReference type="PANTHER" id="PTHR24186">
    <property type="entry name" value="PROTEIN PHOSPHATASE 1 REGULATORY SUBUNIT"/>
    <property type="match status" value="1"/>
</dbReference>
<keyword evidence="2 3" id="KW-0040">ANK repeat</keyword>
<gene>
    <name evidence="4" type="ORF">NCGR_LOCUS2824</name>
</gene>
<evidence type="ECO:0000313" key="4">
    <source>
        <dbReference type="EMBL" id="CAD6204910.1"/>
    </source>
</evidence>
<keyword evidence="5" id="KW-1185">Reference proteome</keyword>
<evidence type="ECO:0000256" key="3">
    <source>
        <dbReference type="PROSITE-ProRule" id="PRU00023"/>
    </source>
</evidence>
<evidence type="ECO:0000313" key="5">
    <source>
        <dbReference type="Proteomes" id="UP000604825"/>
    </source>
</evidence>
<dbReference type="AlphaFoldDB" id="A0A811MI49"/>
<comment type="caution">
    <text evidence="4">The sequence shown here is derived from an EMBL/GenBank/DDBJ whole genome shotgun (WGS) entry which is preliminary data.</text>
</comment>
<dbReference type="Proteomes" id="UP000604825">
    <property type="component" value="Unassembled WGS sequence"/>
</dbReference>
<dbReference type="Gene3D" id="1.25.40.20">
    <property type="entry name" value="Ankyrin repeat-containing domain"/>
    <property type="match status" value="1"/>
</dbReference>
<evidence type="ECO:0000256" key="2">
    <source>
        <dbReference type="ARBA" id="ARBA00023043"/>
    </source>
</evidence>
<dbReference type="InterPro" id="IPR036770">
    <property type="entry name" value="Ankyrin_rpt-contain_sf"/>
</dbReference>
<keyword evidence="1" id="KW-0677">Repeat</keyword>
<proteinExistence type="predicted"/>
<sequence>MEEDEDDDDASEAEEFEFRPDVLFKRGSRYSVRELVALDTAATHTTLTLLIDLLLETDASLARIARNNGKTVLHSAARMGHMEMVTALLNKDPGIGCRIDKKGQTALHMASRGQKFGTSF</sequence>
<name>A0A811MI49_9POAL</name>
<reference evidence="4" key="1">
    <citation type="submission" date="2020-10" db="EMBL/GenBank/DDBJ databases">
        <authorList>
            <person name="Han B."/>
            <person name="Lu T."/>
            <person name="Zhao Q."/>
            <person name="Huang X."/>
            <person name="Zhao Y."/>
        </authorList>
    </citation>
    <scope>NUCLEOTIDE SEQUENCE</scope>
</reference>
<dbReference type="SMART" id="SM00248">
    <property type="entry name" value="ANK"/>
    <property type="match status" value="1"/>
</dbReference>
<dbReference type="Pfam" id="PF12796">
    <property type="entry name" value="Ank_2"/>
    <property type="match status" value="1"/>
</dbReference>
<dbReference type="GO" id="GO:0005886">
    <property type="term" value="C:plasma membrane"/>
    <property type="evidence" value="ECO:0007669"/>
    <property type="project" value="TreeGrafter"/>
</dbReference>
<protein>
    <submittedName>
        <fullName evidence="4">Uncharacterized protein</fullName>
    </submittedName>
</protein>
<dbReference type="EMBL" id="CAJGYO010000001">
    <property type="protein sequence ID" value="CAD6204910.1"/>
    <property type="molecule type" value="Genomic_DNA"/>
</dbReference>
<dbReference type="PANTHER" id="PTHR24186:SF5">
    <property type="entry name" value="ANKYRIN-LIKE PROTEIN"/>
    <property type="match status" value="1"/>
</dbReference>
<dbReference type="SUPFAM" id="SSF48403">
    <property type="entry name" value="Ankyrin repeat"/>
    <property type="match status" value="1"/>
</dbReference>
<dbReference type="PROSITE" id="PS50088">
    <property type="entry name" value="ANK_REPEAT"/>
    <property type="match status" value="1"/>
</dbReference>
<accession>A0A811MI49</accession>
<evidence type="ECO:0000256" key="1">
    <source>
        <dbReference type="ARBA" id="ARBA00022737"/>
    </source>
</evidence>
<dbReference type="InterPro" id="IPR002110">
    <property type="entry name" value="Ankyrin_rpt"/>
</dbReference>